<sequence>MRRLDGNPERALRRTRNLLADRALGDLDLEAQGELERLLARNPTLDDGSMERAATALALALMGSRGQLLPDDLRRRLEGC</sequence>
<evidence type="ECO:0000313" key="2">
    <source>
        <dbReference type="Proteomes" id="UP000316921"/>
    </source>
</evidence>
<dbReference type="Proteomes" id="UP000316921">
    <property type="component" value="Chromosome"/>
</dbReference>
<dbReference type="EMBL" id="CP036287">
    <property type="protein sequence ID" value="QDU65614.1"/>
    <property type="molecule type" value="Genomic_DNA"/>
</dbReference>
<dbReference type="RefSeq" id="WP_145062400.1">
    <property type="nucleotide sequence ID" value="NZ_CP036296.1"/>
</dbReference>
<dbReference type="KEGG" id="pbap:Pla133_06790"/>
<keyword evidence="2" id="KW-1185">Reference proteome</keyword>
<protein>
    <submittedName>
        <fullName evidence="1">Uncharacterized protein</fullName>
    </submittedName>
</protein>
<proteinExistence type="predicted"/>
<name>A0A518BF55_9BACT</name>
<reference evidence="1 2" key="1">
    <citation type="submission" date="2019-02" db="EMBL/GenBank/DDBJ databases">
        <title>Deep-cultivation of Planctomycetes and their phenomic and genomic characterization uncovers novel biology.</title>
        <authorList>
            <person name="Wiegand S."/>
            <person name="Jogler M."/>
            <person name="Boedeker C."/>
            <person name="Pinto D."/>
            <person name="Vollmers J."/>
            <person name="Rivas-Marin E."/>
            <person name="Kohn T."/>
            <person name="Peeters S.H."/>
            <person name="Heuer A."/>
            <person name="Rast P."/>
            <person name="Oberbeckmann S."/>
            <person name="Bunk B."/>
            <person name="Jeske O."/>
            <person name="Meyerdierks A."/>
            <person name="Storesund J.E."/>
            <person name="Kallscheuer N."/>
            <person name="Luecker S."/>
            <person name="Lage O.M."/>
            <person name="Pohl T."/>
            <person name="Merkel B.J."/>
            <person name="Hornburger P."/>
            <person name="Mueller R.-W."/>
            <person name="Bruemmer F."/>
            <person name="Labrenz M."/>
            <person name="Spormann A.M."/>
            <person name="Op den Camp H."/>
            <person name="Overmann J."/>
            <person name="Amann R."/>
            <person name="Jetten M.S.M."/>
            <person name="Mascher T."/>
            <person name="Medema M.H."/>
            <person name="Devos D.P."/>
            <person name="Kaster A.-K."/>
            <person name="Ovreas L."/>
            <person name="Rohde M."/>
            <person name="Galperin M.Y."/>
            <person name="Jogler C."/>
        </authorList>
    </citation>
    <scope>NUCLEOTIDE SEQUENCE [LARGE SCALE GENOMIC DNA]</scope>
    <source>
        <strain evidence="1 2">Pla133</strain>
    </source>
</reference>
<organism evidence="1 2">
    <name type="scientific">Engelhardtia mirabilis</name>
    <dbReference type="NCBI Taxonomy" id="2528011"/>
    <lineage>
        <taxon>Bacteria</taxon>
        <taxon>Pseudomonadati</taxon>
        <taxon>Planctomycetota</taxon>
        <taxon>Planctomycetia</taxon>
        <taxon>Planctomycetia incertae sedis</taxon>
        <taxon>Engelhardtia</taxon>
    </lineage>
</organism>
<gene>
    <name evidence="1" type="ORF">Pla133_06790</name>
</gene>
<dbReference type="AlphaFoldDB" id="A0A518BF55"/>
<accession>A0A518BF55</accession>
<evidence type="ECO:0000313" key="1">
    <source>
        <dbReference type="EMBL" id="QDU65614.1"/>
    </source>
</evidence>